<dbReference type="GO" id="GO:0006644">
    <property type="term" value="P:phospholipid metabolic process"/>
    <property type="evidence" value="ECO:0007669"/>
    <property type="project" value="TreeGrafter"/>
</dbReference>
<reference evidence="4" key="1">
    <citation type="submission" date="2020-10" db="EMBL/GenBank/DDBJ databases">
        <authorList>
            <person name="Kikuchi T."/>
        </authorList>
    </citation>
    <scope>NUCLEOTIDE SEQUENCE</scope>
    <source>
        <strain evidence="4">NKZ352</strain>
    </source>
</reference>
<keyword evidence="2" id="KW-0472">Membrane</keyword>
<evidence type="ECO:0008006" key="6">
    <source>
        <dbReference type="Google" id="ProtNLM"/>
    </source>
</evidence>
<dbReference type="AlphaFoldDB" id="A0A8S1GMQ3"/>
<evidence type="ECO:0000256" key="3">
    <source>
        <dbReference type="SAM" id="SignalP"/>
    </source>
</evidence>
<dbReference type="GO" id="GO:0004620">
    <property type="term" value="F:phospholipase activity"/>
    <property type="evidence" value="ECO:0007669"/>
    <property type="project" value="InterPro"/>
</dbReference>
<dbReference type="Proteomes" id="UP000835052">
    <property type="component" value="Unassembled WGS sequence"/>
</dbReference>
<feature type="signal peptide" evidence="3">
    <location>
        <begin position="1"/>
        <end position="16"/>
    </location>
</feature>
<dbReference type="OrthoDB" id="10265800at2759"/>
<accession>A0A8S1GMQ3</accession>
<protein>
    <recommendedName>
        <fullName evidence="6">Lipase_GDSL domain-containing protein</fullName>
    </recommendedName>
</protein>
<sequence length="538" mass="60192">MRLLLYGLALVTSSFTIETLNRGVYHDEDKPVSLDYEDDSHNLTDFANRHVNDDDADSEEPLTDDKDDSEDADGDFRNTTPADSSARAEILKKIQMAPATFIDRKSFACPLIKKNLKTGTSIGDLSPEDISIIAAMGDALATGIGLWPQATIEFRGAAFPIGGDATIDGLVTIPNILREFSPRLLGVSHGMGTREQLPDHQLNVAQTNAKVSDLPAQAYELVRRLKKVRDVDYSQVWVMVIVTIGTQEVCSGCSGPDDHSSLEETIDILHMSIPKAIVVLLGPLHVSSPQRYHENILWQRCDCRKEDIDEAGRLWKESFKKLERHLASTSLESPTFGLIALPMLTITSRFPKGLFMPNSPLLNRRGHNYATKFLWNRLLTGKEYNLTSVVLSIDKYACPEVHCPYFRTWANAKECQTLSRSEAKEKELALGSDGKIIKMPRRSRQRLYTIAGIIVALAFFFVIMCGSIFYHRSKAASHGRFEVVDEPTKKLEEAQKEEQKALLSRHNTRAVSDLNLPNVVSRHNTFRGTIDEPPLLEE</sequence>
<dbReference type="CDD" id="cd01824">
    <property type="entry name" value="Phospholipase_B_like"/>
    <property type="match status" value="1"/>
</dbReference>
<dbReference type="PANTHER" id="PTHR21325:SF32">
    <property type="entry name" value="LIPASE_GDSL DOMAIN-CONTAINING PROTEIN"/>
    <property type="match status" value="1"/>
</dbReference>
<dbReference type="InterPro" id="IPR035547">
    <property type="entry name" value="Phospholipase_B"/>
</dbReference>
<feature type="chain" id="PRO_5035841204" description="Lipase_GDSL domain-containing protein" evidence="3">
    <location>
        <begin position="17"/>
        <end position="538"/>
    </location>
</feature>
<dbReference type="Pfam" id="PF00657">
    <property type="entry name" value="Lipase_GDSL"/>
    <property type="match status" value="1"/>
</dbReference>
<comment type="caution">
    <text evidence="4">The sequence shown here is derived from an EMBL/GenBank/DDBJ whole genome shotgun (WGS) entry which is preliminary data.</text>
</comment>
<feature type="compositionally biased region" description="Acidic residues" evidence="1">
    <location>
        <begin position="54"/>
        <end position="73"/>
    </location>
</feature>
<feature type="region of interest" description="Disordered" evidence="1">
    <location>
        <begin position="45"/>
        <end position="83"/>
    </location>
</feature>
<evidence type="ECO:0000256" key="1">
    <source>
        <dbReference type="SAM" id="MobiDB-lite"/>
    </source>
</evidence>
<keyword evidence="5" id="KW-1185">Reference proteome</keyword>
<keyword evidence="2" id="KW-0812">Transmembrane</keyword>
<name>A0A8S1GMQ3_9PELO</name>
<keyword evidence="3" id="KW-0732">Signal</keyword>
<feature type="transmembrane region" description="Helical" evidence="2">
    <location>
        <begin position="447"/>
        <end position="470"/>
    </location>
</feature>
<proteinExistence type="predicted"/>
<organism evidence="4 5">
    <name type="scientific">Caenorhabditis auriculariae</name>
    <dbReference type="NCBI Taxonomy" id="2777116"/>
    <lineage>
        <taxon>Eukaryota</taxon>
        <taxon>Metazoa</taxon>
        <taxon>Ecdysozoa</taxon>
        <taxon>Nematoda</taxon>
        <taxon>Chromadorea</taxon>
        <taxon>Rhabditida</taxon>
        <taxon>Rhabditina</taxon>
        <taxon>Rhabditomorpha</taxon>
        <taxon>Rhabditoidea</taxon>
        <taxon>Rhabditidae</taxon>
        <taxon>Peloderinae</taxon>
        <taxon>Caenorhabditis</taxon>
    </lineage>
</organism>
<keyword evidence="2" id="KW-1133">Transmembrane helix</keyword>
<evidence type="ECO:0000256" key="2">
    <source>
        <dbReference type="SAM" id="Phobius"/>
    </source>
</evidence>
<dbReference type="EMBL" id="CAJGYM010000001">
    <property type="protein sequence ID" value="CAD6184271.1"/>
    <property type="molecule type" value="Genomic_DNA"/>
</dbReference>
<dbReference type="InterPro" id="IPR001087">
    <property type="entry name" value="GDSL"/>
</dbReference>
<dbReference type="PANTHER" id="PTHR21325">
    <property type="entry name" value="PHOSPHOLIPASE B, PLB1"/>
    <property type="match status" value="1"/>
</dbReference>
<dbReference type="InterPro" id="IPR038885">
    <property type="entry name" value="PLB1"/>
</dbReference>
<evidence type="ECO:0000313" key="5">
    <source>
        <dbReference type="Proteomes" id="UP000835052"/>
    </source>
</evidence>
<gene>
    <name evidence="4" type="ORF">CAUJ_LOCUS190</name>
</gene>
<evidence type="ECO:0000313" key="4">
    <source>
        <dbReference type="EMBL" id="CAD6184271.1"/>
    </source>
</evidence>